<proteinExistence type="predicted"/>
<reference evidence="2" key="1">
    <citation type="journal article" date="2017" name="Nat. Microbiol.">
        <title>Global analysis of biosynthetic gene clusters reveals vast potential of secondary metabolite production in Penicillium species.</title>
        <authorList>
            <person name="Nielsen J.C."/>
            <person name="Grijseels S."/>
            <person name="Prigent S."/>
            <person name="Ji B."/>
            <person name="Dainat J."/>
            <person name="Nielsen K.F."/>
            <person name="Frisvad J.C."/>
            <person name="Workman M."/>
            <person name="Nielsen J."/>
        </authorList>
    </citation>
    <scope>NUCLEOTIDE SEQUENCE [LARGE SCALE GENOMIC DNA]</scope>
    <source>
        <strain evidence="2">IBT 31811</strain>
    </source>
</reference>
<organism evidence="1 2">
    <name type="scientific">Penicillium antarcticum</name>
    <dbReference type="NCBI Taxonomy" id="416450"/>
    <lineage>
        <taxon>Eukaryota</taxon>
        <taxon>Fungi</taxon>
        <taxon>Dikarya</taxon>
        <taxon>Ascomycota</taxon>
        <taxon>Pezizomycotina</taxon>
        <taxon>Eurotiomycetes</taxon>
        <taxon>Eurotiomycetidae</taxon>
        <taxon>Eurotiales</taxon>
        <taxon>Aspergillaceae</taxon>
        <taxon>Penicillium</taxon>
    </lineage>
</organism>
<evidence type="ECO:0000313" key="1">
    <source>
        <dbReference type="EMBL" id="OQD74727.1"/>
    </source>
</evidence>
<keyword evidence="2" id="KW-1185">Reference proteome</keyword>
<protein>
    <submittedName>
        <fullName evidence="1">Uncharacterized protein</fullName>
    </submittedName>
</protein>
<dbReference type="STRING" id="416450.A0A1V6PD92"/>
<evidence type="ECO:0000313" key="2">
    <source>
        <dbReference type="Proteomes" id="UP000191672"/>
    </source>
</evidence>
<accession>A0A1V6PD92</accession>
<name>A0A1V6PD92_9EURO</name>
<sequence>MCTETFVFKDPERYQSMSTLTSEFIPPSKFTTPSESDTHCASLASSLPFSLATSTVDYFEDQCLIANPSYEDSSNVCWDTLDNFQSDIHSLAPQSHIQWPSTPLLPLFWAGNEYTFNESAHNAEATLVCNPADIVLPQSSVPSQAKRRADETTGCHVSAGDNPPATSRFSQSPHFSNILDTLPQIEPDLDLDPTLTKENIWKTCSTLIYDAVDPTFPDGTVMPPHWIFSNQIENSLDYPREQSLARPLSQHPYENLAFTKSGDWGFCCFSNEPEPRDYGSPSTLHQFFALGNKQSDNVGLLHPNDTGIIPLGEMQESHYPTTKEASLTGFDDTVRSDQAVQYDCSFISPYTGEPCKDICSRVYD</sequence>
<gene>
    <name evidence="1" type="ORF">PENANT_c167G02720</name>
</gene>
<dbReference type="Proteomes" id="UP000191672">
    <property type="component" value="Unassembled WGS sequence"/>
</dbReference>
<dbReference type="AlphaFoldDB" id="A0A1V6PD92"/>
<dbReference type="EMBL" id="MDYN01000167">
    <property type="protein sequence ID" value="OQD74727.1"/>
    <property type="molecule type" value="Genomic_DNA"/>
</dbReference>
<comment type="caution">
    <text evidence="1">The sequence shown here is derived from an EMBL/GenBank/DDBJ whole genome shotgun (WGS) entry which is preliminary data.</text>
</comment>